<dbReference type="Gene3D" id="1.20.1250.20">
    <property type="entry name" value="MFS general substrate transporter like domains"/>
    <property type="match status" value="1"/>
</dbReference>
<feature type="transmembrane region" description="Helical" evidence="8">
    <location>
        <begin position="399"/>
        <end position="419"/>
    </location>
</feature>
<dbReference type="eggNOG" id="COG2814">
    <property type="taxonomic scope" value="Bacteria"/>
</dbReference>
<feature type="domain" description="Major facilitator superfamily (MFS) profile" evidence="9">
    <location>
        <begin position="49"/>
        <end position="425"/>
    </location>
</feature>
<feature type="transmembrane region" description="Helical" evidence="8">
    <location>
        <begin position="373"/>
        <end position="393"/>
    </location>
</feature>
<keyword evidence="3" id="KW-0813">Transport</keyword>
<dbReference type="Pfam" id="PF07690">
    <property type="entry name" value="MFS_1"/>
    <property type="match status" value="1"/>
</dbReference>
<evidence type="ECO:0000259" key="9">
    <source>
        <dbReference type="PROSITE" id="PS50850"/>
    </source>
</evidence>
<reference evidence="10 11" key="1">
    <citation type="submission" date="2014-07" db="EMBL/GenBank/DDBJ databases">
        <title>Genome Sequence of Rhodococcus opacus Strain R7, a Biodegrader of Mono- and Polycyclic Aromatic Hydrocarbons.</title>
        <authorList>
            <person name="Di Gennaro P."/>
            <person name="Zampolli J."/>
            <person name="Presti I."/>
            <person name="Cappelletti M."/>
            <person name="D'Ursi P."/>
            <person name="Orro A."/>
            <person name="Mezzelani A."/>
            <person name="Milanesi L."/>
        </authorList>
    </citation>
    <scope>NUCLEOTIDE SEQUENCE [LARGE SCALE GENOMIC DNA]</scope>
    <source>
        <strain evidence="10 11">R7</strain>
    </source>
</reference>
<keyword evidence="4" id="KW-1003">Cell membrane</keyword>
<feature type="transmembrane region" description="Helical" evidence="8">
    <location>
        <begin position="248"/>
        <end position="270"/>
    </location>
</feature>
<feature type="transmembrane region" description="Helical" evidence="8">
    <location>
        <begin position="141"/>
        <end position="162"/>
    </location>
</feature>
<dbReference type="PANTHER" id="PTHR43271:SF1">
    <property type="entry name" value="INNER MEMBRANE TRANSPORT PROTEIN YNFM"/>
    <property type="match status" value="1"/>
</dbReference>
<dbReference type="SUPFAM" id="SSF103473">
    <property type="entry name" value="MFS general substrate transporter"/>
    <property type="match status" value="1"/>
</dbReference>
<keyword evidence="7 8" id="KW-0472">Membrane</keyword>
<dbReference type="CDD" id="cd17324">
    <property type="entry name" value="MFS_NepI_like"/>
    <property type="match status" value="1"/>
</dbReference>
<dbReference type="PANTHER" id="PTHR43271">
    <property type="entry name" value="BLL2771 PROTEIN"/>
    <property type="match status" value="1"/>
</dbReference>
<dbReference type="InterPro" id="IPR036259">
    <property type="entry name" value="MFS_trans_sf"/>
</dbReference>
<keyword evidence="6 8" id="KW-1133">Transmembrane helix</keyword>
<dbReference type="GO" id="GO:0022857">
    <property type="term" value="F:transmembrane transporter activity"/>
    <property type="evidence" value="ECO:0007669"/>
    <property type="project" value="InterPro"/>
</dbReference>
<dbReference type="RefSeq" id="WP_128638907.1">
    <property type="nucleotide sequence ID" value="NZ_CP008947.1"/>
</dbReference>
<protein>
    <submittedName>
        <fullName evidence="10">MFS transporter</fullName>
    </submittedName>
</protein>
<accession>A0A076ELY7</accession>
<evidence type="ECO:0000256" key="8">
    <source>
        <dbReference type="SAM" id="Phobius"/>
    </source>
</evidence>
<feature type="transmembrane region" description="Helical" evidence="8">
    <location>
        <begin position="116"/>
        <end position="135"/>
    </location>
</feature>
<evidence type="ECO:0000256" key="6">
    <source>
        <dbReference type="ARBA" id="ARBA00022989"/>
    </source>
</evidence>
<evidence type="ECO:0000256" key="3">
    <source>
        <dbReference type="ARBA" id="ARBA00022448"/>
    </source>
</evidence>
<evidence type="ECO:0000256" key="2">
    <source>
        <dbReference type="ARBA" id="ARBA00008335"/>
    </source>
</evidence>
<feature type="transmembrane region" description="Helical" evidence="8">
    <location>
        <begin position="276"/>
        <end position="295"/>
    </location>
</feature>
<sequence length="433" mass="44416">MSRWTLLHWIHQFAGSNVDVMSATHLTEKDARAAAALQNTPPTGNPDRRLSAALWCAGVATFALMYAPQGLLTQIGNDASVSPAQASLLVSAATLGLALSVLPWARFSDRVGRPTAMRYAAATAGLLAVAVPWLPTFDALVAGRFVQGVALGGLPALAMTLLHEVAAPARTAALAGSYVAATSLGGLSGRLLVVPVADHLGWRPALAILGGGLAILMTILIALLPAGRARRSPVPSTGILAIHLRDTRLLALFGIGALLVGGMVAVFNYLPFRLEAAPYHLAPTVVSLIFLAYLAGTAGSRAAAWMVGRFGQRTVLVLACTCMAGGTMLSVAGPLVLILLGVAAITAGLFVGHAVASGMVGAHAKTGRAQATALYNVSYYAGSSLFGWVGGIAWASGQWLSVAVLVLVLTALALLLALLPSTTARRVVATESC</sequence>
<evidence type="ECO:0000256" key="4">
    <source>
        <dbReference type="ARBA" id="ARBA00022475"/>
    </source>
</evidence>
<dbReference type="EMBL" id="CP008947">
    <property type="protein sequence ID" value="AII04394.1"/>
    <property type="molecule type" value="Genomic_DNA"/>
</dbReference>
<evidence type="ECO:0000256" key="1">
    <source>
        <dbReference type="ARBA" id="ARBA00004651"/>
    </source>
</evidence>
<dbReference type="Proteomes" id="UP000028488">
    <property type="component" value="Chromosome"/>
</dbReference>
<evidence type="ECO:0000313" key="10">
    <source>
        <dbReference type="EMBL" id="AII04394.1"/>
    </source>
</evidence>
<dbReference type="GO" id="GO:0005886">
    <property type="term" value="C:plasma membrane"/>
    <property type="evidence" value="ECO:0007669"/>
    <property type="project" value="UniProtKB-SubCell"/>
</dbReference>
<comment type="subcellular location">
    <subcellularLocation>
        <location evidence="1">Cell membrane</location>
        <topology evidence="1">Multi-pass membrane protein</topology>
    </subcellularLocation>
</comment>
<feature type="transmembrane region" description="Helical" evidence="8">
    <location>
        <begin position="205"/>
        <end position="227"/>
    </location>
</feature>
<feature type="transmembrane region" description="Helical" evidence="8">
    <location>
        <begin position="52"/>
        <end position="72"/>
    </location>
</feature>
<evidence type="ECO:0000256" key="5">
    <source>
        <dbReference type="ARBA" id="ARBA00022692"/>
    </source>
</evidence>
<evidence type="ECO:0000256" key="7">
    <source>
        <dbReference type="ARBA" id="ARBA00023136"/>
    </source>
</evidence>
<dbReference type="PROSITE" id="PS50850">
    <property type="entry name" value="MFS"/>
    <property type="match status" value="1"/>
</dbReference>
<dbReference type="InterPro" id="IPR020846">
    <property type="entry name" value="MFS_dom"/>
</dbReference>
<dbReference type="AlphaFoldDB" id="A0A076ELY7"/>
<keyword evidence="5 8" id="KW-0812">Transmembrane</keyword>
<feature type="transmembrane region" description="Helical" evidence="8">
    <location>
        <begin position="338"/>
        <end position="361"/>
    </location>
</feature>
<organism evidence="10 11">
    <name type="scientific">Rhodococcus opacus</name>
    <name type="common">Nocardia opaca</name>
    <dbReference type="NCBI Taxonomy" id="37919"/>
    <lineage>
        <taxon>Bacteria</taxon>
        <taxon>Bacillati</taxon>
        <taxon>Actinomycetota</taxon>
        <taxon>Actinomycetes</taxon>
        <taxon>Mycobacteriales</taxon>
        <taxon>Nocardiaceae</taxon>
        <taxon>Rhodococcus</taxon>
    </lineage>
</organism>
<feature type="transmembrane region" description="Helical" evidence="8">
    <location>
        <begin position="84"/>
        <end position="104"/>
    </location>
</feature>
<gene>
    <name evidence="10" type="ORF">EP51_07255</name>
</gene>
<evidence type="ECO:0000313" key="11">
    <source>
        <dbReference type="Proteomes" id="UP000028488"/>
    </source>
</evidence>
<feature type="transmembrane region" description="Helical" evidence="8">
    <location>
        <begin position="315"/>
        <end position="332"/>
    </location>
</feature>
<feature type="transmembrane region" description="Helical" evidence="8">
    <location>
        <begin position="174"/>
        <end position="193"/>
    </location>
</feature>
<dbReference type="InterPro" id="IPR011701">
    <property type="entry name" value="MFS"/>
</dbReference>
<proteinExistence type="inferred from homology"/>
<comment type="similarity">
    <text evidence="2">Belongs to the major facilitator superfamily.</text>
</comment>
<name>A0A076ELY7_RHOOP</name>